<accession>A0A183DSK4</accession>
<protein>
    <submittedName>
        <fullName evidence="4">Zinc metalloprotease</fullName>
    </submittedName>
</protein>
<keyword evidence="1" id="KW-1133">Transmembrane helix</keyword>
<feature type="transmembrane region" description="Helical" evidence="1">
    <location>
        <begin position="162"/>
        <end position="183"/>
    </location>
</feature>
<evidence type="ECO:0000313" key="3">
    <source>
        <dbReference type="Proteomes" id="UP000271098"/>
    </source>
</evidence>
<keyword evidence="1" id="KW-0812">Transmembrane</keyword>
<proteinExistence type="predicted"/>
<dbReference type="EMBL" id="UYRT01078735">
    <property type="protein sequence ID" value="VDN19119.1"/>
    <property type="molecule type" value="Genomic_DNA"/>
</dbReference>
<dbReference type="AlphaFoldDB" id="A0A183DSK4"/>
<keyword evidence="3" id="KW-1185">Reference proteome</keyword>
<sequence length="184" mass="21001">MVKTGTQTLYLYYVSFYGLNLSLTAIAFMLHVIFTYLAHILPDDMELPFKLTDITERLQRMSPFKLKGFSFDPQKLLTGDYQDEQDQIHQPIMDIDQNPAFPVLLDNENLEASVTVRSDNDGTVLLEAEEHNLESDGNRKQSAMGGGDTANELGHVAQQLYIFRRLIFFIFVIIYVIAVPICLF</sequence>
<feature type="transmembrane region" description="Helical" evidence="1">
    <location>
        <begin position="12"/>
        <end position="38"/>
    </location>
</feature>
<name>A0A183DSK4_9BILA</name>
<reference evidence="4" key="1">
    <citation type="submission" date="2016-06" db="UniProtKB">
        <authorList>
            <consortium name="WormBaseParasite"/>
        </authorList>
    </citation>
    <scope>IDENTIFICATION</scope>
</reference>
<evidence type="ECO:0000313" key="2">
    <source>
        <dbReference type="EMBL" id="VDN19119.1"/>
    </source>
</evidence>
<organism evidence="4">
    <name type="scientific">Gongylonema pulchrum</name>
    <dbReference type="NCBI Taxonomy" id="637853"/>
    <lineage>
        <taxon>Eukaryota</taxon>
        <taxon>Metazoa</taxon>
        <taxon>Ecdysozoa</taxon>
        <taxon>Nematoda</taxon>
        <taxon>Chromadorea</taxon>
        <taxon>Rhabditida</taxon>
        <taxon>Spirurina</taxon>
        <taxon>Spiruromorpha</taxon>
        <taxon>Spiruroidea</taxon>
        <taxon>Gongylonematidae</taxon>
        <taxon>Gongylonema</taxon>
    </lineage>
</organism>
<dbReference type="Proteomes" id="UP000271098">
    <property type="component" value="Unassembled WGS sequence"/>
</dbReference>
<gene>
    <name evidence="2" type="ORF">GPUH_LOCUS11695</name>
</gene>
<reference evidence="2 3" key="2">
    <citation type="submission" date="2018-11" db="EMBL/GenBank/DDBJ databases">
        <authorList>
            <consortium name="Pathogen Informatics"/>
        </authorList>
    </citation>
    <scope>NUCLEOTIDE SEQUENCE [LARGE SCALE GENOMIC DNA]</scope>
</reference>
<keyword evidence="1" id="KW-0472">Membrane</keyword>
<evidence type="ECO:0000256" key="1">
    <source>
        <dbReference type="SAM" id="Phobius"/>
    </source>
</evidence>
<evidence type="ECO:0000313" key="4">
    <source>
        <dbReference type="WBParaSite" id="GPUH_0001170901-mRNA-1"/>
    </source>
</evidence>
<dbReference type="WBParaSite" id="GPUH_0001170901-mRNA-1">
    <property type="protein sequence ID" value="GPUH_0001170901-mRNA-1"/>
    <property type="gene ID" value="GPUH_0001170901"/>
</dbReference>
<dbReference type="OrthoDB" id="5793848at2759"/>